<comment type="caution">
    <text evidence="1">The sequence shown here is derived from an EMBL/GenBank/DDBJ whole genome shotgun (WGS) entry which is preliminary data.</text>
</comment>
<evidence type="ECO:0000313" key="1">
    <source>
        <dbReference type="EMBL" id="KSU70448.1"/>
    </source>
</evidence>
<dbReference type="EMBL" id="LNQM01000010">
    <property type="protein sequence ID" value="KSU70448.1"/>
    <property type="molecule type" value="Genomic_DNA"/>
</dbReference>
<dbReference type="AlphaFoldDB" id="A0A0V8I7C6"/>
<dbReference type="Proteomes" id="UP000053199">
    <property type="component" value="Unassembled WGS sequence"/>
</dbReference>
<dbReference type="RefSeq" id="WP_058269503.1">
    <property type="nucleotide sequence ID" value="NZ_FMAZ01000009.1"/>
</dbReference>
<name>A0A0V8I7C6_9MICC</name>
<protein>
    <submittedName>
        <fullName evidence="1">Uncharacterized protein</fullName>
    </submittedName>
</protein>
<keyword evidence="2" id="KW-1185">Reference proteome</keyword>
<gene>
    <name evidence="1" type="ORF">AS031_17830</name>
</gene>
<evidence type="ECO:0000313" key="2">
    <source>
        <dbReference type="Proteomes" id="UP000053199"/>
    </source>
</evidence>
<accession>A0A0V8I7C6</accession>
<dbReference type="STRING" id="993070.AS031_17830"/>
<reference evidence="1 2" key="1">
    <citation type="journal article" date="2014" name="Arch. Microbiol.">
        <title>Arthrobacter enclensis sp. nov., isolated from sediment sample.</title>
        <authorList>
            <person name="Dastager S.G."/>
            <person name="Liu Q."/>
            <person name="Tang S.K."/>
            <person name="Krishnamurthi S."/>
            <person name="Lee J.C."/>
            <person name="Li W.J."/>
        </authorList>
    </citation>
    <scope>NUCLEOTIDE SEQUENCE [LARGE SCALE GENOMIC DNA]</scope>
    <source>
        <strain evidence="1 2">NIO-1008</strain>
    </source>
</reference>
<sequence length="116" mass="12248">MTYFLEYTVPAASSDAEFEFPHDEINPGTTVPLSQTDADVVHAPELPARTGIVGATVPEAKLEAEQLIANSRASEASLYFDPSDSLQAGVGTLVATFTEGTGWQDTPGEDPQGSTF</sequence>
<organism evidence="1 2">
    <name type="scientific">Pseudarthrobacter enclensis</name>
    <dbReference type="NCBI Taxonomy" id="993070"/>
    <lineage>
        <taxon>Bacteria</taxon>
        <taxon>Bacillati</taxon>
        <taxon>Actinomycetota</taxon>
        <taxon>Actinomycetes</taxon>
        <taxon>Micrococcales</taxon>
        <taxon>Micrococcaceae</taxon>
        <taxon>Pseudarthrobacter</taxon>
    </lineage>
</organism>
<dbReference type="OrthoDB" id="4943730at2"/>
<proteinExistence type="predicted"/>